<sequence>MLRLAGQAPRRCARLSSNVRPHTQMSSAAITEYTSSVALVILGESLDPASITSRLGMEPHESWMRGQLKRVGTNVHQWGGWKRFLPEALKAATVEEQLNYWIEELVPREEPLESIAGSGARCSLDVFVSSDAAWFKLSCEVNRSIAALPVSIEFTFWSSSSAALYLETQHHPSEQGAA</sequence>
<dbReference type="AlphaFoldDB" id="A0A437JL85"/>
<reference evidence="1 2" key="1">
    <citation type="submission" date="2019-01" db="EMBL/GenBank/DDBJ databases">
        <authorList>
            <person name="Chen W.-M."/>
        </authorList>
    </citation>
    <scope>NUCLEOTIDE SEQUENCE [LARGE SCALE GENOMIC DNA]</scope>
    <source>
        <strain evidence="1 2">ICH-3</strain>
    </source>
</reference>
<evidence type="ECO:0000313" key="1">
    <source>
        <dbReference type="EMBL" id="RVT47478.1"/>
    </source>
</evidence>
<dbReference type="Pfam" id="PF14106">
    <property type="entry name" value="DUF4279"/>
    <property type="match status" value="1"/>
</dbReference>
<proteinExistence type="predicted"/>
<name>A0A437JL85_9BURK</name>
<evidence type="ECO:0000313" key="2">
    <source>
        <dbReference type="Proteomes" id="UP000288178"/>
    </source>
</evidence>
<organism evidence="1 2">
    <name type="scientific">Rubrivivax albus</name>
    <dbReference type="NCBI Taxonomy" id="2499835"/>
    <lineage>
        <taxon>Bacteria</taxon>
        <taxon>Pseudomonadati</taxon>
        <taxon>Pseudomonadota</taxon>
        <taxon>Betaproteobacteria</taxon>
        <taxon>Burkholderiales</taxon>
        <taxon>Sphaerotilaceae</taxon>
        <taxon>Rubrivivax</taxon>
    </lineage>
</organism>
<gene>
    <name evidence="1" type="ORF">ENE75_24030</name>
</gene>
<keyword evidence="2" id="KW-1185">Reference proteome</keyword>
<protein>
    <submittedName>
        <fullName evidence="1">DUF4279 domain-containing protein</fullName>
    </submittedName>
</protein>
<dbReference type="EMBL" id="SACT01000015">
    <property type="protein sequence ID" value="RVT47478.1"/>
    <property type="molecule type" value="Genomic_DNA"/>
</dbReference>
<comment type="caution">
    <text evidence="1">The sequence shown here is derived from an EMBL/GenBank/DDBJ whole genome shotgun (WGS) entry which is preliminary data.</text>
</comment>
<dbReference type="InterPro" id="IPR025459">
    <property type="entry name" value="DUF4279"/>
</dbReference>
<accession>A0A437JL85</accession>
<dbReference type="Proteomes" id="UP000288178">
    <property type="component" value="Unassembled WGS sequence"/>
</dbReference>